<dbReference type="InterPro" id="IPR008271">
    <property type="entry name" value="Ser/Thr_kinase_AS"/>
</dbReference>
<dbReference type="InterPro" id="IPR000719">
    <property type="entry name" value="Prot_kinase_dom"/>
</dbReference>
<proteinExistence type="predicted"/>
<evidence type="ECO:0000313" key="3">
    <source>
        <dbReference type="Proteomes" id="UP001470230"/>
    </source>
</evidence>
<comment type="caution">
    <text evidence="2">The sequence shown here is derived from an EMBL/GenBank/DDBJ whole genome shotgun (WGS) entry which is preliminary data.</text>
</comment>
<protein>
    <recommendedName>
        <fullName evidence="1">Protein kinase domain-containing protein</fullName>
    </recommendedName>
</protein>
<dbReference type="PROSITE" id="PS00108">
    <property type="entry name" value="PROTEIN_KINASE_ST"/>
    <property type="match status" value="1"/>
</dbReference>
<dbReference type="Gene3D" id="1.10.510.10">
    <property type="entry name" value="Transferase(Phosphotransferase) domain 1"/>
    <property type="match status" value="1"/>
</dbReference>
<gene>
    <name evidence="2" type="ORF">M9Y10_031856</name>
</gene>
<dbReference type="Proteomes" id="UP001470230">
    <property type="component" value="Unassembled WGS sequence"/>
</dbReference>
<dbReference type="SUPFAM" id="SSF56112">
    <property type="entry name" value="Protein kinase-like (PK-like)"/>
    <property type="match status" value="1"/>
</dbReference>
<dbReference type="Pfam" id="PF00069">
    <property type="entry name" value="Pkinase"/>
    <property type="match status" value="1"/>
</dbReference>
<organism evidence="2 3">
    <name type="scientific">Tritrichomonas musculus</name>
    <dbReference type="NCBI Taxonomy" id="1915356"/>
    <lineage>
        <taxon>Eukaryota</taxon>
        <taxon>Metamonada</taxon>
        <taxon>Parabasalia</taxon>
        <taxon>Tritrichomonadida</taxon>
        <taxon>Tritrichomonadidae</taxon>
        <taxon>Tritrichomonas</taxon>
    </lineage>
</organism>
<evidence type="ECO:0000259" key="1">
    <source>
        <dbReference type="PROSITE" id="PS50011"/>
    </source>
</evidence>
<sequence length="277" mass="32509">MLYAYSESDYPFMIPHTFHGYKFIKVLNAGFYSVVVLVEDIYTHTKFAAKFISKKDMINKKQTYIISKEIQIMKTLDHPNIIKLYEFFDIINDLNEEYLVLITEYCENGDLLEFIQENDFQNEEEKKKVILGIAKSIQYLHNRGISHGDIKPENILLDYNMNPKLCDFGFADTSLICNSNEIKGTLKYLSPEILKKCKYNRLKSDIWALGITYYAISEKSFPFYDEDDDFVINQILNGYLLINPDDQLQNIVGKCTKMNVNDRITINELIQDEYFDF</sequence>
<dbReference type="SMART" id="SM00220">
    <property type="entry name" value="S_TKc"/>
    <property type="match status" value="1"/>
</dbReference>
<feature type="domain" description="Protein kinase" evidence="1">
    <location>
        <begin position="21"/>
        <end position="275"/>
    </location>
</feature>
<name>A0ABR2H012_9EUKA</name>
<dbReference type="EMBL" id="JAPFFF010000051">
    <property type="protein sequence ID" value="KAK8839500.1"/>
    <property type="molecule type" value="Genomic_DNA"/>
</dbReference>
<evidence type="ECO:0000313" key="2">
    <source>
        <dbReference type="EMBL" id="KAK8839500.1"/>
    </source>
</evidence>
<dbReference type="PANTHER" id="PTHR24362">
    <property type="entry name" value="SERINE/THREONINE-PROTEIN KINASE NEK"/>
    <property type="match status" value="1"/>
</dbReference>
<dbReference type="InterPro" id="IPR011009">
    <property type="entry name" value="Kinase-like_dom_sf"/>
</dbReference>
<accession>A0ABR2H012</accession>
<keyword evidence="3" id="KW-1185">Reference proteome</keyword>
<reference evidence="2 3" key="1">
    <citation type="submission" date="2024-04" db="EMBL/GenBank/DDBJ databases">
        <title>Tritrichomonas musculus Genome.</title>
        <authorList>
            <person name="Alves-Ferreira E."/>
            <person name="Grigg M."/>
            <person name="Lorenzi H."/>
            <person name="Galac M."/>
        </authorList>
    </citation>
    <scope>NUCLEOTIDE SEQUENCE [LARGE SCALE GENOMIC DNA]</scope>
    <source>
        <strain evidence="2 3">EAF2021</strain>
    </source>
</reference>
<dbReference type="PROSITE" id="PS50011">
    <property type="entry name" value="PROTEIN_KINASE_DOM"/>
    <property type="match status" value="1"/>
</dbReference>
<dbReference type="PIRSF" id="PIRSF000654">
    <property type="entry name" value="Integrin-linked_kinase"/>
    <property type="match status" value="1"/>
</dbReference>
<dbReference type="PANTHER" id="PTHR24362:SF309">
    <property type="entry name" value="PROTEIN KINASE DOMAIN-CONTAINING PROTEIN"/>
    <property type="match status" value="1"/>
</dbReference>